<dbReference type="AlphaFoldDB" id="A0A315ZBN1"/>
<dbReference type="SUPFAM" id="SSF51230">
    <property type="entry name" value="Single hybrid motif"/>
    <property type="match status" value="1"/>
</dbReference>
<evidence type="ECO:0000256" key="2">
    <source>
        <dbReference type="SAM" id="MobiDB-lite"/>
    </source>
</evidence>
<dbReference type="FunFam" id="2.40.50.100:FF:000003">
    <property type="entry name" value="Acetyl-CoA carboxylase biotin carboxyl carrier protein"/>
    <property type="match status" value="1"/>
</dbReference>
<dbReference type="InterPro" id="IPR000089">
    <property type="entry name" value="Biotin_lipoyl"/>
</dbReference>
<keyword evidence="5" id="KW-1185">Reference proteome</keyword>
<dbReference type="OrthoDB" id="9812676at2"/>
<dbReference type="Proteomes" id="UP000245535">
    <property type="component" value="Unassembled WGS sequence"/>
</dbReference>
<reference evidence="4 5" key="1">
    <citation type="submission" date="2018-03" db="EMBL/GenBank/DDBJ databases">
        <title>Genomic Encyclopedia of Archaeal and Bacterial Type Strains, Phase II (KMG-II): from individual species to whole genera.</title>
        <authorList>
            <person name="Goeker M."/>
        </authorList>
    </citation>
    <scope>NUCLEOTIDE SEQUENCE [LARGE SCALE GENOMIC DNA]</scope>
    <source>
        <strain evidence="4 5">DSM 28229</strain>
    </source>
</reference>
<feature type="region of interest" description="Disordered" evidence="2">
    <location>
        <begin position="45"/>
        <end position="64"/>
    </location>
</feature>
<dbReference type="CDD" id="cd06850">
    <property type="entry name" value="biotinyl_domain"/>
    <property type="match status" value="1"/>
</dbReference>
<protein>
    <submittedName>
        <fullName evidence="4">Biotin-dependent enzyme</fullName>
    </submittedName>
</protein>
<dbReference type="InterPro" id="IPR001882">
    <property type="entry name" value="Biotin_BS"/>
</dbReference>
<feature type="domain" description="Lipoyl-binding" evidence="3">
    <location>
        <begin position="63"/>
        <end position="138"/>
    </location>
</feature>
<evidence type="ECO:0000313" key="5">
    <source>
        <dbReference type="Proteomes" id="UP000245535"/>
    </source>
</evidence>
<organism evidence="4 5">
    <name type="scientific">Sediminitomix flava</name>
    <dbReference type="NCBI Taxonomy" id="379075"/>
    <lineage>
        <taxon>Bacteria</taxon>
        <taxon>Pseudomonadati</taxon>
        <taxon>Bacteroidota</taxon>
        <taxon>Cytophagia</taxon>
        <taxon>Cytophagales</taxon>
        <taxon>Flammeovirgaceae</taxon>
        <taxon>Sediminitomix</taxon>
    </lineage>
</organism>
<name>A0A315ZBN1_SEDFL</name>
<dbReference type="EMBL" id="QGDO01000003">
    <property type="protein sequence ID" value="PWJ42124.1"/>
    <property type="molecule type" value="Genomic_DNA"/>
</dbReference>
<dbReference type="InterPro" id="IPR050709">
    <property type="entry name" value="Biotin_Carboxyl_Carrier/Decarb"/>
</dbReference>
<dbReference type="RefSeq" id="WP_109618790.1">
    <property type="nucleotide sequence ID" value="NZ_QGDO01000003.1"/>
</dbReference>
<dbReference type="PROSITE" id="PS50968">
    <property type="entry name" value="BIOTINYL_LIPOYL"/>
    <property type="match status" value="1"/>
</dbReference>
<keyword evidence="1" id="KW-0092">Biotin</keyword>
<accession>A0A315ZBN1</accession>
<sequence length="138" mass="15176">MKSYKFNINERKYNVVINSLEGNTMYMEVNGESFTVELEREVKSSKTPKIVRSAPKKAEAQPLATGKKANKIAAPLPGTILEIKLETGATVKRGDTILVMEAMKMENSILAESDGVIQDIRVSEGDSVMQGDVLVEIE</sequence>
<dbReference type="PANTHER" id="PTHR45266:SF3">
    <property type="entry name" value="OXALOACETATE DECARBOXYLASE ALPHA CHAIN"/>
    <property type="match status" value="1"/>
</dbReference>
<gene>
    <name evidence="4" type="ORF">BC781_103374</name>
</gene>
<dbReference type="Gene3D" id="2.40.50.100">
    <property type="match status" value="1"/>
</dbReference>
<dbReference type="Pfam" id="PF00364">
    <property type="entry name" value="Biotin_lipoyl"/>
    <property type="match status" value="1"/>
</dbReference>
<proteinExistence type="predicted"/>
<comment type="caution">
    <text evidence="4">The sequence shown here is derived from an EMBL/GenBank/DDBJ whole genome shotgun (WGS) entry which is preliminary data.</text>
</comment>
<evidence type="ECO:0000313" key="4">
    <source>
        <dbReference type="EMBL" id="PWJ42124.1"/>
    </source>
</evidence>
<dbReference type="InterPro" id="IPR011053">
    <property type="entry name" value="Single_hybrid_motif"/>
</dbReference>
<evidence type="ECO:0000256" key="1">
    <source>
        <dbReference type="ARBA" id="ARBA00023267"/>
    </source>
</evidence>
<evidence type="ECO:0000259" key="3">
    <source>
        <dbReference type="PROSITE" id="PS50968"/>
    </source>
</evidence>
<dbReference type="PROSITE" id="PS00188">
    <property type="entry name" value="BIOTIN"/>
    <property type="match status" value="1"/>
</dbReference>
<dbReference type="PANTHER" id="PTHR45266">
    <property type="entry name" value="OXALOACETATE DECARBOXYLASE ALPHA CHAIN"/>
    <property type="match status" value="1"/>
</dbReference>